<gene>
    <name evidence="3" type="ordered locus">At2g16670</name>
</gene>
<dbReference type="InterPro" id="IPR012337">
    <property type="entry name" value="RNaseH-like_sf"/>
</dbReference>
<dbReference type="PIR" id="G84542">
    <property type="entry name" value="G84542"/>
</dbReference>
<feature type="region of interest" description="Disordered" evidence="1">
    <location>
        <begin position="205"/>
        <end position="226"/>
    </location>
</feature>
<dbReference type="PROSITE" id="PS50994">
    <property type="entry name" value="INTEGRASE"/>
    <property type="match status" value="1"/>
</dbReference>
<protein>
    <submittedName>
        <fullName evidence="3">Putative retroelement pol polyprotein</fullName>
    </submittedName>
</protein>
<dbReference type="InterPro" id="IPR057670">
    <property type="entry name" value="SH3_retrovirus"/>
</dbReference>
<dbReference type="PANTHER" id="PTHR11439:SF462">
    <property type="match status" value="1"/>
</dbReference>
<dbReference type="Pfam" id="PF07727">
    <property type="entry name" value="RVT_2"/>
    <property type="match status" value="1"/>
</dbReference>
<feature type="domain" description="Integrase catalytic" evidence="2">
    <location>
        <begin position="433"/>
        <end position="606"/>
    </location>
</feature>
<dbReference type="Pfam" id="PF25597">
    <property type="entry name" value="SH3_retrovirus"/>
    <property type="match status" value="1"/>
</dbReference>
<feature type="compositionally biased region" description="Low complexity" evidence="1">
    <location>
        <begin position="716"/>
        <end position="737"/>
    </location>
</feature>
<evidence type="ECO:0000313" key="3">
    <source>
        <dbReference type="EMBL" id="AAD24600.1"/>
    </source>
</evidence>
<proteinExistence type="predicted"/>
<feature type="compositionally biased region" description="Low complexity" evidence="1">
    <location>
        <begin position="745"/>
        <end position="761"/>
    </location>
</feature>
<dbReference type="Pfam" id="PF13976">
    <property type="entry name" value="gag_pre-integrs"/>
    <property type="match status" value="1"/>
</dbReference>
<dbReference type="GO" id="GO:0015074">
    <property type="term" value="P:DNA integration"/>
    <property type="evidence" value="ECO:0007669"/>
    <property type="project" value="InterPro"/>
</dbReference>
<organism evidence="3">
    <name type="scientific">Arabidopsis thaliana</name>
    <name type="common">Mouse-ear cress</name>
    <dbReference type="NCBI Taxonomy" id="3702"/>
    <lineage>
        <taxon>Eukaryota</taxon>
        <taxon>Viridiplantae</taxon>
        <taxon>Streptophyta</taxon>
        <taxon>Embryophyta</taxon>
        <taxon>Tracheophyta</taxon>
        <taxon>Spermatophyta</taxon>
        <taxon>Magnoliopsida</taxon>
        <taxon>eudicotyledons</taxon>
        <taxon>Gunneridae</taxon>
        <taxon>Pentapetalae</taxon>
        <taxon>rosids</taxon>
        <taxon>malvids</taxon>
        <taxon>Brassicales</taxon>
        <taxon>Brassicaceae</taxon>
        <taxon>Camelineae</taxon>
        <taxon>Arabidopsis</taxon>
    </lineage>
</organism>
<dbReference type="PANTHER" id="PTHR11439">
    <property type="entry name" value="GAG-POL-RELATED RETROTRANSPOSON"/>
    <property type="match status" value="1"/>
</dbReference>
<feature type="region of interest" description="Disordered" evidence="1">
    <location>
        <begin position="1"/>
        <end position="21"/>
    </location>
</feature>
<evidence type="ECO:0000259" key="2">
    <source>
        <dbReference type="PROSITE" id="PS50994"/>
    </source>
</evidence>
<dbReference type="SUPFAM" id="SSF53098">
    <property type="entry name" value="Ribonuclease H-like"/>
    <property type="match status" value="1"/>
</dbReference>
<reference evidence="3" key="3">
    <citation type="submission" date="2002-02" db="EMBL/GenBank/DDBJ databases">
        <authorList>
            <person name="Town C.D."/>
            <person name="Kaul S."/>
        </authorList>
    </citation>
    <scope>NUCLEOTIDE SEQUENCE</scope>
</reference>
<dbReference type="InterPro" id="IPR001584">
    <property type="entry name" value="Integrase_cat-core"/>
</dbReference>
<dbReference type="InterPro" id="IPR043502">
    <property type="entry name" value="DNA/RNA_pol_sf"/>
</dbReference>
<dbReference type="Gene3D" id="3.30.420.10">
    <property type="entry name" value="Ribonuclease H-like superfamily/Ribonuclease H"/>
    <property type="match status" value="1"/>
</dbReference>
<evidence type="ECO:0000256" key="1">
    <source>
        <dbReference type="SAM" id="MobiDB-lite"/>
    </source>
</evidence>
<sequence>MVGAPANVNTNTNTNPIPNPTVEVRRTILPYDLTSANNPCAVISHPLLTGSNYDEWACSMKTALLWLAFKPVRICKCGGCVCDLGALQEKDREEDKVHEFLSGLDDALFRTVRSSLVSRIPVQPLEEVYNIVRQEEDLLRNGANVLDDQREVNAFAAQMRPKLYQGRGDEKDKSMVCKHCNRSGHASESCYAVIGYPEWWGDRPRSRSLQTRGRGGTNSSGGRGRGAAAYANRVTVPNHDTYEQANYALTDEDRDGVNGLTDSQWRTIKSILNSGKDAATEKLTDMDPILIVLADGRERISVKEGTVRLGSNLVMISVFYVEEFQSDLISIGQLMDENRCVLQMSDRFLVVQDRTSRMVMGAGRRVGGTFHFRSTEIAASVTVKEEKNYELWHSRMGHPAARVVSLIPESSVSVSSTHLNKACDVCHRAKQTRNSFPLSINKTLRIFELIYCDLWGPYRTPSHTGARYFLTIIDDYSRGVWLYLLNDKSEAPCHLKNFFAMTDRQFNVKIKTVRSDNGTEFLCLTKFFQEQGVIHERSCVATPERNDRVERKHRHLLNVARALRFQANLPIQFWGECVLTAAYLINRTPSSVLNDSTPYERLHKKQPRFDHLRVFGSLCYAHNRNRGGDKFAERSRRCVFVGYPHGQKGWRLFDLEQNEFFVSRDVVFSELEFPFRISHEQNVIEEEEEALWAPIVDGLIEEEVHLGQNAGPTPPICVSSPISPSATSSRSEHSTSSPLDTEVVPTPATSTTSASSPSSPTNLQFLPLSRAKPTTAQAVAPPAVPPPRRQSTRNKAPPVTLKDFVVNTTVCQESPSKLNSILYQLQKRDDTRRFSASHTTYVAIDAQEENHTWTIEDLPPGKRAIGSQWVYKVKHNSDGSVERYKARLVALGNKQKEGEDYGETFAPVAKMATVRLFLDVAVKRNWEIHQMDVHNAFLHGDLREEVYMKLPPGFEASHPNKVCRLRKALYGLKQAPRCWFEKLTTALKRYGFQQSLADYSLFTLVKGSVRIKILIYVDDLIITGNSQRATQQFKEYLASCFHMKDLGPLKYFLGIEVARSTTGIYICQRKYALDIISETGLLGVKPANFPLEQNHKLGLSTSPLLTDPQRYRRLVGRLIYLAVTRLDLAFSVHILARFMQEPREDHWAAALRVVRYLKADPGQGVFLRRSGDFQITGWCDSDWAGDPMSRRSVTGYFVQFGDSPISWKTKKQDTVSKSSAEAEYRAMSFLASELLWLKQLLFSLGVSHVQPMIMCCDSKSAIYIATNPVFHERTKHIEIDYHFVRDEFVKGVITPRHVGTTSQLADIFTKPLGRDCFSAFRIKLGIRNLYAPT</sequence>
<dbReference type="InterPro" id="IPR036397">
    <property type="entry name" value="RNaseH_sf"/>
</dbReference>
<feature type="region of interest" description="Disordered" evidence="1">
    <location>
        <begin position="707"/>
        <end position="795"/>
    </location>
</feature>
<feature type="compositionally biased region" description="Gly residues" evidence="1">
    <location>
        <begin position="213"/>
        <end position="225"/>
    </location>
</feature>
<dbReference type="GO" id="GO:0003676">
    <property type="term" value="F:nucleic acid binding"/>
    <property type="evidence" value="ECO:0007669"/>
    <property type="project" value="InterPro"/>
</dbReference>
<accession>Q9SLF0</accession>
<dbReference type="SUPFAM" id="SSF56672">
    <property type="entry name" value="DNA/RNA polymerases"/>
    <property type="match status" value="1"/>
</dbReference>
<reference evidence="3" key="2">
    <citation type="submission" date="2000-03" db="EMBL/GenBank/DDBJ databases">
        <authorList>
            <person name="Lin X."/>
            <person name="Kaul S."/>
            <person name="Shea T.P."/>
            <person name="Fujii C.Y."/>
            <person name="Shen M."/>
            <person name="VanAken S.E."/>
            <person name="Barnstead M.E."/>
            <person name="Mason T.M."/>
            <person name="Bowman C.L."/>
            <person name="Ronning C.M."/>
            <person name="Benito M.-I."/>
            <person name="Carrera A.J."/>
            <person name="Creasy T.H."/>
            <person name="Buell C.R."/>
            <person name="Town C.D."/>
            <person name="Nierman W.C."/>
            <person name="Fraser C.M."/>
            <person name="Venter J.C."/>
        </authorList>
    </citation>
    <scope>NUCLEOTIDE SEQUENCE</scope>
</reference>
<dbReference type="CDD" id="cd09272">
    <property type="entry name" value="RNase_HI_RT_Ty1"/>
    <property type="match status" value="1"/>
</dbReference>
<dbReference type="InterPro" id="IPR025724">
    <property type="entry name" value="GAG-pre-integrase_dom"/>
</dbReference>
<dbReference type="MEROPS" id="A11.005"/>
<dbReference type="InterPro" id="IPR013103">
    <property type="entry name" value="RVT_2"/>
</dbReference>
<name>Q9SLF0_ARATH</name>
<reference key="1">
    <citation type="journal article" date="1999" name="Nature">
        <title>Sequence and analysis of chromosome 2 of the plant Arabidopsis thaliana.</title>
        <authorList>
            <person name="Lin X."/>
            <person name="Kaul S."/>
            <person name="Rounsley S."/>
            <person name="Shea T.P."/>
            <person name="Benito M.I."/>
            <person name="Town C.D."/>
            <person name="Fujii C.Y."/>
            <person name="Mason T."/>
            <person name="Bowman C.L."/>
            <person name="Barnstead M."/>
            <person name="Feldblyum T.V."/>
            <person name="Buell C.R."/>
            <person name="Ketchum K.A."/>
            <person name="Lee J."/>
            <person name="Ronning C.M."/>
            <person name="Koo H.L."/>
            <person name="Moffat K.S."/>
            <person name="Cronin L.A."/>
            <person name="Shen M."/>
            <person name="Pai G."/>
            <person name="Van Aken S."/>
            <person name="Umayam L."/>
            <person name="Tallon L.J."/>
            <person name="Gill J.E."/>
            <person name="Adams M.D."/>
            <person name="Carrera A.J."/>
            <person name="Creasy T.H."/>
            <person name="Goodman H.M."/>
            <person name="Somerville C.R."/>
            <person name="Copenhaver G.P."/>
            <person name="Preuss D."/>
            <person name="Nierman W.C."/>
            <person name="White O."/>
            <person name="Eisen J.A."/>
            <person name="Salzberg S.L."/>
            <person name="Fraser C.M."/>
            <person name="Venter J.C."/>
        </authorList>
    </citation>
    <scope>NUCLEOTIDE SEQUENCE [LARGE SCALE GENOMIC DNA]</scope>
    <source>
        <strain>cv. Columbia</strain>
    </source>
</reference>
<dbReference type="EMBL" id="AC005825">
    <property type="protein sequence ID" value="AAD24600.1"/>
    <property type="molecule type" value="Genomic_DNA"/>
</dbReference>